<dbReference type="RefSeq" id="WP_095696662.1">
    <property type="nucleotide sequence ID" value="NZ_CP016778.1"/>
</dbReference>
<name>A0AAD0E2X6_9ACTN</name>
<dbReference type="PANTHER" id="PTHR21485">
    <property type="entry name" value="HAD SUPERFAMILY MEMBERS CMAS AND KDSC"/>
    <property type="match status" value="1"/>
</dbReference>
<dbReference type="InterPro" id="IPR003329">
    <property type="entry name" value="Cytidylyl_trans"/>
</dbReference>
<dbReference type="Gene3D" id="3.90.550.10">
    <property type="entry name" value="Spore Coat Polysaccharide Biosynthesis Protein SpsA, Chain A"/>
    <property type="match status" value="1"/>
</dbReference>
<reference evidence="1 2" key="1">
    <citation type="submission" date="2016-07" db="EMBL/GenBank/DDBJ databases">
        <title>High microdiversification within the ubiquitous acI lineage of Actinobacteria.</title>
        <authorList>
            <person name="Neuenschwander S.M."/>
            <person name="Salcher M."/>
            <person name="Ghai R."/>
            <person name="Pernthaler J."/>
        </authorList>
    </citation>
    <scope>NUCLEOTIDE SEQUENCE [LARGE SCALE GENOMIC DNA]</scope>
    <source>
        <strain evidence="1">MMS-IIB-76</strain>
    </source>
</reference>
<dbReference type="NCBIfam" id="TIGR03584">
    <property type="entry name" value="PseF"/>
    <property type="match status" value="1"/>
</dbReference>
<dbReference type="SUPFAM" id="SSF53448">
    <property type="entry name" value="Nucleotide-diphospho-sugar transferases"/>
    <property type="match status" value="1"/>
</dbReference>
<dbReference type="Proteomes" id="UP000217194">
    <property type="component" value="Chromosome"/>
</dbReference>
<evidence type="ECO:0000313" key="2">
    <source>
        <dbReference type="Proteomes" id="UP000217194"/>
    </source>
</evidence>
<accession>A0AAD0E2X6</accession>
<dbReference type="EMBL" id="CP016778">
    <property type="protein sequence ID" value="ASY22043.1"/>
    <property type="molecule type" value="Genomic_DNA"/>
</dbReference>
<dbReference type="Pfam" id="PF02348">
    <property type="entry name" value="CTP_transf_3"/>
    <property type="match status" value="1"/>
</dbReference>
<dbReference type="GO" id="GO:0008781">
    <property type="term" value="F:N-acylneuraminate cytidylyltransferase activity"/>
    <property type="evidence" value="ECO:0007669"/>
    <property type="project" value="TreeGrafter"/>
</dbReference>
<proteinExistence type="predicted"/>
<keyword evidence="1" id="KW-0548">Nucleotidyltransferase</keyword>
<dbReference type="CDD" id="cd02513">
    <property type="entry name" value="CMP-NeuAc_Synthase"/>
    <property type="match status" value="1"/>
</dbReference>
<protein>
    <submittedName>
        <fullName evidence="1">N-acylneuraminate cytidylyltransferase</fullName>
    </submittedName>
</protein>
<evidence type="ECO:0000313" key="1">
    <source>
        <dbReference type="EMBL" id="ASY22043.1"/>
    </source>
</evidence>
<dbReference type="InterPro" id="IPR029044">
    <property type="entry name" value="Nucleotide-diphossugar_trans"/>
</dbReference>
<sequence length="230" mass="26020">MNLPIAVIPARGGSKRIPRKNIRDFSGLPAISYAITAARESQIFSEVIVTTDNEEIEGISREFGATIVIKRPSNLADDITPTVPVVAHAVESYLKDHNTNLLEVCCIYPINPFLEISDLKSGLEILRANPQVSYVNAVCSYPYPIQRAVTVTDGWVNMINPQNALTRSQDLEETYHDAGQWYWGKSDTWLRQDKLLFNSKAFTVPRWRCQDIDTEEDWKCAELLFKASKK</sequence>
<keyword evidence="1" id="KW-0808">Transferase</keyword>
<dbReference type="PANTHER" id="PTHR21485:SF6">
    <property type="entry name" value="N-ACYLNEURAMINATE CYTIDYLYLTRANSFERASE-RELATED"/>
    <property type="match status" value="1"/>
</dbReference>
<dbReference type="InterPro" id="IPR020039">
    <property type="entry name" value="PseF"/>
</dbReference>
<gene>
    <name evidence="1" type="ORF">A1sIIB76_00165</name>
</gene>
<dbReference type="InterPro" id="IPR050793">
    <property type="entry name" value="CMP-NeuNAc_synthase"/>
</dbReference>
<dbReference type="AlphaFoldDB" id="A0AAD0E2X6"/>
<organism evidence="1 2">
    <name type="scientific">Candidatus Planktophila versatilis</name>
    <dbReference type="NCBI Taxonomy" id="1884905"/>
    <lineage>
        <taxon>Bacteria</taxon>
        <taxon>Bacillati</taxon>
        <taxon>Actinomycetota</taxon>
        <taxon>Actinomycetes</taxon>
        <taxon>Candidatus Nanopelagicales</taxon>
        <taxon>Candidatus Nanopelagicaceae</taxon>
        <taxon>Candidatus Planktophila</taxon>
    </lineage>
</organism>